<dbReference type="AlphaFoldDB" id="A0ABC8J766"/>
<accession>A0ABC8J766</accession>
<evidence type="ECO:0000313" key="3">
    <source>
        <dbReference type="Proteomes" id="UP001642260"/>
    </source>
</evidence>
<feature type="region of interest" description="Disordered" evidence="1">
    <location>
        <begin position="38"/>
        <end position="69"/>
    </location>
</feature>
<evidence type="ECO:0000313" key="2">
    <source>
        <dbReference type="EMBL" id="CAH8306447.1"/>
    </source>
</evidence>
<dbReference type="Proteomes" id="UP001642260">
    <property type="component" value="Unassembled WGS sequence"/>
</dbReference>
<feature type="region of interest" description="Disordered" evidence="1">
    <location>
        <begin position="250"/>
        <end position="271"/>
    </location>
</feature>
<evidence type="ECO:0000256" key="1">
    <source>
        <dbReference type="SAM" id="MobiDB-lite"/>
    </source>
</evidence>
<proteinExistence type="predicted"/>
<protein>
    <submittedName>
        <fullName evidence="2">Uncharacterized protein</fullName>
    </submittedName>
</protein>
<feature type="compositionally biased region" description="Basic and acidic residues" evidence="1">
    <location>
        <begin position="262"/>
        <end position="271"/>
    </location>
</feature>
<organism evidence="2 3">
    <name type="scientific">Eruca vesicaria subsp. sativa</name>
    <name type="common">Garden rocket</name>
    <name type="synonym">Eruca sativa</name>
    <dbReference type="NCBI Taxonomy" id="29727"/>
    <lineage>
        <taxon>Eukaryota</taxon>
        <taxon>Viridiplantae</taxon>
        <taxon>Streptophyta</taxon>
        <taxon>Embryophyta</taxon>
        <taxon>Tracheophyta</taxon>
        <taxon>Spermatophyta</taxon>
        <taxon>Magnoliopsida</taxon>
        <taxon>eudicotyledons</taxon>
        <taxon>Gunneridae</taxon>
        <taxon>Pentapetalae</taxon>
        <taxon>rosids</taxon>
        <taxon>malvids</taxon>
        <taxon>Brassicales</taxon>
        <taxon>Brassicaceae</taxon>
        <taxon>Brassiceae</taxon>
        <taxon>Eruca</taxon>
    </lineage>
</organism>
<feature type="compositionally biased region" description="Polar residues" evidence="1">
    <location>
        <begin position="60"/>
        <end position="69"/>
    </location>
</feature>
<feature type="region of interest" description="Disordered" evidence="1">
    <location>
        <begin position="317"/>
        <end position="337"/>
    </location>
</feature>
<name>A0ABC8J766_ERUVS</name>
<keyword evidence="3" id="KW-1185">Reference proteome</keyword>
<sequence length="459" mass="50423">MDQAVAYMAGELRKGRVFRKADWGGGDMRVDLYVHGGEKKKKRRVSESADGAECDGEGPSVSQRQDSQNCDRAGSAVALDVARLTTEVAVLKKEIVSLKKTVKLLVRRVGRRRGRKRDSVKKKRLQRLNKKLELMTLILLTVAVIKLGVAENTRSTDMGWTRCMKWRKLGFPKAWLLIVFRRTRHHVYSQVGMGRGGHCGVLANVNPLSYIDGQGDSFEGDVPVVVVPGTRMARDTTTRHERSIVGVSRAAGEDERDYAPPGDHRNDGDTMRLKDLSFGVVTREPESSLCASDEREKHPVQTEDGVIPKETSVLGVSDVGGEEERDAEPTGDNIEAGVGRIESVTVASADEVSQVVLSSEGVSDEATVNVGSSVGISPRRPAERESNLAVLFLTKYPYVVPDIVPLVEDCDYRTFIDVLESSQEATHAKAGGKHDLNNKFFIELATSQEMLSATYLPEC</sequence>
<reference evidence="2 3" key="1">
    <citation type="submission" date="2022-03" db="EMBL/GenBank/DDBJ databases">
        <authorList>
            <person name="Macdonald S."/>
            <person name="Ahmed S."/>
            <person name="Newling K."/>
        </authorList>
    </citation>
    <scope>NUCLEOTIDE SEQUENCE [LARGE SCALE GENOMIC DNA]</scope>
</reference>
<comment type="caution">
    <text evidence="2">The sequence shown here is derived from an EMBL/GenBank/DDBJ whole genome shotgun (WGS) entry which is preliminary data.</text>
</comment>
<gene>
    <name evidence="2" type="ORF">ERUC_LOCUS4574</name>
</gene>
<dbReference type="EMBL" id="CAKOAT010064711">
    <property type="protein sequence ID" value="CAH8306447.1"/>
    <property type="molecule type" value="Genomic_DNA"/>
</dbReference>